<accession>A0A1B6FUL2</accession>
<feature type="compositionally biased region" description="Polar residues" evidence="1">
    <location>
        <begin position="397"/>
        <end position="408"/>
    </location>
</feature>
<feature type="region of interest" description="Disordered" evidence="1">
    <location>
        <begin position="187"/>
        <end position="218"/>
    </location>
</feature>
<feature type="compositionally biased region" description="Basic and acidic residues" evidence="1">
    <location>
        <begin position="252"/>
        <end position="261"/>
    </location>
</feature>
<feature type="region of interest" description="Disordered" evidence="1">
    <location>
        <begin position="252"/>
        <end position="310"/>
    </location>
</feature>
<proteinExistence type="predicted"/>
<feature type="compositionally biased region" description="Polar residues" evidence="1">
    <location>
        <begin position="194"/>
        <end position="206"/>
    </location>
</feature>
<feature type="compositionally biased region" description="Basic and acidic residues" evidence="1">
    <location>
        <begin position="292"/>
        <end position="304"/>
    </location>
</feature>
<reference evidence="2" key="1">
    <citation type="submission" date="2015-11" db="EMBL/GenBank/DDBJ databases">
        <title>De novo transcriptome assembly of four potential Pierce s Disease insect vectors from Arizona vineyards.</title>
        <authorList>
            <person name="Tassone E.E."/>
        </authorList>
    </citation>
    <scope>NUCLEOTIDE SEQUENCE</scope>
</reference>
<feature type="region of interest" description="Disordered" evidence="1">
    <location>
        <begin position="334"/>
        <end position="408"/>
    </location>
</feature>
<evidence type="ECO:0000256" key="1">
    <source>
        <dbReference type="SAM" id="MobiDB-lite"/>
    </source>
</evidence>
<organism evidence="2">
    <name type="scientific">Cuerna arida</name>
    <dbReference type="NCBI Taxonomy" id="1464854"/>
    <lineage>
        <taxon>Eukaryota</taxon>
        <taxon>Metazoa</taxon>
        <taxon>Ecdysozoa</taxon>
        <taxon>Arthropoda</taxon>
        <taxon>Hexapoda</taxon>
        <taxon>Insecta</taxon>
        <taxon>Pterygota</taxon>
        <taxon>Neoptera</taxon>
        <taxon>Paraneoptera</taxon>
        <taxon>Hemiptera</taxon>
        <taxon>Auchenorrhyncha</taxon>
        <taxon>Membracoidea</taxon>
        <taxon>Cicadellidae</taxon>
        <taxon>Cicadellinae</taxon>
        <taxon>Proconiini</taxon>
        <taxon>Cuerna</taxon>
    </lineage>
</organism>
<gene>
    <name evidence="2" type="ORF">g.30600</name>
</gene>
<evidence type="ECO:0000313" key="2">
    <source>
        <dbReference type="EMBL" id="JAS53864.1"/>
    </source>
</evidence>
<sequence length="408" mass="46349">MRDLFRCHEAAVREVISVVGMMGERKGSTATDIYFVLENVHGRVKRQIFQKALQSAVIEGLLSCKNRRYKITSAKVPPVPKLPKVRPESSYGFRTDSDRSFGFRINDTPRRRRYARSISTRSYSTGESYRPRHMSSITTCKCDTSTSEDSRITTEVSSRSTVVTPKRIWARRHPRGRYRYPMPKKAVKVEHPSTTRVPTESQVSVEQHNDENKSSGTADEEIKTIIKKTIDEINMDGDVKNVQVLMDVDPSNKLEESKSSGDSKSSTSQNTDDAKTSEKSQAENSSSSELDTTTHKNNSEKVSDEVVEMDYDDILHQPSCSHFDPNKEIILIDSSEDEKVESAPQKQEFRYQTRSRAKAEKHIRPPSTSSNRSRVSYKKSKNIPQQIREGKERIGSHYTSRGNSLKSN</sequence>
<dbReference type="EMBL" id="GECZ01015905">
    <property type="protein sequence ID" value="JAS53864.1"/>
    <property type="molecule type" value="Transcribed_RNA"/>
</dbReference>
<feature type="compositionally biased region" description="Basic and acidic residues" evidence="1">
    <location>
        <begin position="347"/>
        <end position="363"/>
    </location>
</feature>
<protein>
    <recommendedName>
        <fullName evidence="3">H15 domain-containing protein</fullName>
    </recommendedName>
</protein>
<dbReference type="AlphaFoldDB" id="A0A1B6FUL2"/>
<evidence type="ECO:0008006" key="3">
    <source>
        <dbReference type="Google" id="ProtNLM"/>
    </source>
</evidence>
<feature type="compositionally biased region" description="Basic and acidic residues" evidence="1">
    <location>
        <begin position="272"/>
        <end position="281"/>
    </location>
</feature>
<name>A0A1B6FUL2_9HEMI</name>